<dbReference type="InterPro" id="IPR004635">
    <property type="entry name" value="Pept_S49_SppA"/>
</dbReference>
<evidence type="ECO:0000313" key="8">
    <source>
        <dbReference type="Proteomes" id="UP000298602"/>
    </source>
</evidence>
<dbReference type="RefSeq" id="WP_137424126.1">
    <property type="nucleotide sequence ID" value="NZ_CP040098.1"/>
</dbReference>
<protein>
    <submittedName>
        <fullName evidence="7">Signal peptide peptidase SppA</fullName>
    </submittedName>
</protein>
<keyword evidence="4" id="KW-0720">Serine protease</keyword>
<keyword evidence="2" id="KW-0645">Protease</keyword>
<dbReference type="PANTHER" id="PTHR42987">
    <property type="entry name" value="PEPTIDASE S49"/>
    <property type="match status" value="1"/>
</dbReference>
<evidence type="ECO:0000256" key="1">
    <source>
        <dbReference type="ARBA" id="ARBA00008683"/>
    </source>
</evidence>
<evidence type="ECO:0000256" key="2">
    <source>
        <dbReference type="ARBA" id="ARBA00022670"/>
    </source>
</evidence>
<name>A0A4P8L2L0_9BACT</name>
<keyword evidence="8" id="KW-1185">Reference proteome</keyword>
<dbReference type="Gene3D" id="6.20.330.10">
    <property type="match status" value="1"/>
</dbReference>
<evidence type="ECO:0000256" key="3">
    <source>
        <dbReference type="ARBA" id="ARBA00022801"/>
    </source>
</evidence>
<keyword evidence="3" id="KW-0378">Hydrolase</keyword>
<dbReference type="OrthoDB" id="9764363at2"/>
<evidence type="ECO:0000259" key="6">
    <source>
        <dbReference type="Pfam" id="PF01343"/>
    </source>
</evidence>
<dbReference type="Gene3D" id="3.90.226.10">
    <property type="entry name" value="2-enoyl-CoA Hydratase, Chain A, domain 1"/>
    <property type="match status" value="1"/>
</dbReference>
<dbReference type="NCBIfam" id="TIGR00706">
    <property type="entry name" value="SppA_dom"/>
    <property type="match status" value="1"/>
</dbReference>
<accession>A0A4P8L2L0</accession>
<feature type="domain" description="Peptidase S49" evidence="6">
    <location>
        <begin position="98"/>
        <end position="246"/>
    </location>
</feature>
<gene>
    <name evidence="7" type="primary">sppA</name>
    <name evidence="7" type="ORF">FDQ92_08280</name>
</gene>
<dbReference type="EMBL" id="CP040098">
    <property type="protein sequence ID" value="QCQ22157.1"/>
    <property type="molecule type" value="Genomic_DNA"/>
</dbReference>
<organism evidence="7 8">
    <name type="scientific">Desulfoglaeba alkanexedens ALDC</name>
    <dbReference type="NCBI Taxonomy" id="980445"/>
    <lineage>
        <taxon>Bacteria</taxon>
        <taxon>Pseudomonadati</taxon>
        <taxon>Thermodesulfobacteriota</taxon>
        <taxon>Syntrophobacteria</taxon>
        <taxon>Syntrophobacterales</taxon>
        <taxon>Syntrophobacteraceae</taxon>
        <taxon>Desulfoglaeba</taxon>
    </lineage>
</organism>
<dbReference type="AlphaFoldDB" id="A0A4P8L2L0"/>
<keyword evidence="5" id="KW-0472">Membrane</keyword>
<feature type="transmembrane region" description="Helical" evidence="5">
    <location>
        <begin position="7"/>
        <end position="31"/>
    </location>
</feature>
<proteinExistence type="inferred from homology"/>
<dbReference type="InterPro" id="IPR047272">
    <property type="entry name" value="S49_SppA_C"/>
</dbReference>
<dbReference type="PANTHER" id="PTHR42987:SF7">
    <property type="entry name" value="SIGNAL PEPTIDE PEPTIDASE SPPA-RELATED"/>
    <property type="match status" value="1"/>
</dbReference>
<reference evidence="7 8" key="2">
    <citation type="submission" date="2019-05" db="EMBL/GenBank/DDBJ databases">
        <authorList>
            <person name="Suflita J.M."/>
            <person name="Marks C.R."/>
        </authorList>
    </citation>
    <scope>NUCLEOTIDE SEQUENCE [LARGE SCALE GENOMIC DNA]</scope>
    <source>
        <strain evidence="7 8">ALDC</strain>
    </source>
</reference>
<sequence>MMMKRVAFWFVVFLFIFVILPVGGVLLWMVVQEVDLLAKPNRLGVIEVNGMIKNGTPVLEALKKFGEDPNIRSVVVRIESPGGGVGPSQEIYREVRRFRSLKPVVASLGSIAASGGYYVAAACNTIVANPGTLTGSIGVVVHLPKLQGLFDRIGYETVTIKSGPYKDIGNPGRDITAEERRVLEETVEAVHGQFVKDVAKARGLPEEAVRSIADGRIFTGEHAQSLGLVDELGNLEDAFALAAKLGGIEGKPVIVYAEKKKVTLWDVILSGSFLDRFRTALDPSEAVNPLRYQWSLWP</sequence>
<dbReference type="SUPFAM" id="SSF52096">
    <property type="entry name" value="ClpP/crotonase"/>
    <property type="match status" value="1"/>
</dbReference>
<dbReference type="InterPro" id="IPR002142">
    <property type="entry name" value="Peptidase_S49"/>
</dbReference>
<evidence type="ECO:0000256" key="5">
    <source>
        <dbReference type="SAM" id="Phobius"/>
    </source>
</evidence>
<reference evidence="7 8" key="1">
    <citation type="submission" date="2019-05" db="EMBL/GenBank/DDBJ databases">
        <title>The Complete Genome Sequence of the n-alkane-degrading Desulfoglaeba alkanexedens ALDC reveals multiple alkylsuccinate synthase gene clusters.</title>
        <authorList>
            <person name="Callaghan A.V."/>
            <person name="Davidova I.A."/>
            <person name="Duncan K.E."/>
            <person name="Morris B."/>
            <person name="McInerney M.J."/>
        </authorList>
    </citation>
    <scope>NUCLEOTIDE SEQUENCE [LARGE SCALE GENOMIC DNA]</scope>
    <source>
        <strain evidence="7 8">ALDC</strain>
    </source>
</reference>
<comment type="similarity">
    <text evidence="1">Belongs to the peptidase S49 family.</text>
</comment>
<dbReference type="CDD" id="cd07023">
    <property type="entry name" value="S49_Sppa_N_C"/>
    <property type="match status" value="1"/>
</dbReference>
<dbReference type="Proteomes" id="UP000298602">
    <property type="component" value="Chromosome"/>
</dbReference>
<keyword evidence="5" id="KW-1133">Transmembrane helix</keyword>
<dbReference type="KEGG" id="dax:FDQ92_08280"/>
<dbReference type="GO" id="GO:0006508">
    <property type="term" value="P:proteolysis"/>
    <property type="evidence" value="ECO:0007669"/>
    <property type="project" value="UniProtKB-KW"/>
</dbReference>
<dbReference type="GO" id="GO:0008236">
    <property type="term" value="F:serine-type peptidase activity"/>
    <property type="evidence" value="ECO:0007669"/>
    <property type="project" value="UniProtKB-KW"/>
</dbReference>
<evidence type="ECO:0000313" key="7">
    <source>
        <dbReference type="EMBL" id="QCQ22157.1"/>
    </source>
</evidence>
<dbReference type="Pfam" id="PF01343">
    <property type="entry name" value="Peptidase_S49"/>
    <property type="match status" value="1"/>
</dbReference>
<evidence type="ECO:0000256" key="4">
    <source>
        <dbReference type="ARBA" id="ARBA00022825"/>
    </source>
</evidence>
<keyword evidence="5" id="KW-0812">Transmembrane</keyword>
<dbReference type="InterPro" id="IPR029045">
    <property type="entry name" value="ClpP/crotonase-like_dom_sf"/>
</dbReference>